<dbReference type="Pfam" id="PF13920">
    <property type="entry name" value="zf-C3HC4_3"/>
    <property type="match status" value="1"/>
</dbReference>
<dbReference type="SUPFAM" id="SSF57850">
    <property type="entry name" value="RING/U-box"/>
    <property type="match status" value="1"/>
</dbReference>
<comment type="caution">
    <text evidence="4">The sequence shown here is derived from an EMBL/GenBank/DDBJ whole genome shotgun (WGS) entry which is preliminary data.</text>
</comment>
<evidence type="ECO:0000256" key="2">
    <source>
        <dbReference type="SAM" id="MobiDB-lite"/>
    </source>
</evidence>
<evidence type="ECO:0000259" key="3">
    <source>
        <dbReference type="PROSITE" id="PS50089"/>
    </source>
</evidence>
<evidence type="ECO:0000313" key="4">
    <source>
        <dbReference type="EMBL" id="KAK9027748.1"/>
    </source>
</evidence>
<dbReference type="EMBL" id="JBBPBN010000012">
    <property type="protein sequence ID" value="KAK9027748.1"/>
    <property type="molecule type" value="Genomic_DNA"/>
</dbReference>
<evidence type="ECO:0000313" key="5">
    <source>
        <dbReference type="Proteomes" id="UP001396334"/>
    </source>
</evidence>
<evidence type="ECO:0000256" key="1">
    <source>
        <dbReference type="PROSITE-ProRule" id="PRU00175"/>
    </source>
</evidence>
<feature type="domain" description="RING-type" evidence="3">
    <location>
        <begin position="344"/>
        <end position="377"/>
    </location>
</feature>
<keyword evidence="1" id="KW-0479">Metal-binding</keyword>
<keyword evidence="1" id="KW-0863">Zinc-finger</keyword>
<proteinExistence type="predicted"/>
<feature type="region of interest" description="Disordered" evidence="2">
    <location>
        <begin position="1"/>
        <end position="22"/>
    </location>
</feature>
<dbReference type="Gene3D" id="3.30.40.10">
    <property type="entry name" value="Zinc/RING finger domain, C3HC4 (zinc finger)"/>
    <property type="match status" value="1"/>
</dbReference>
<protein>
    <recommendedName>
        <fullName evidence="3">RING-type domain-containing protein</fullName>
    </recommendedName>
</protein>
<dbReference type="InterPro" id="IPR052079">
    <property type="entry name" value="E3_ligase/Copine_domain"/>
</dbReference>
<dbReference type="Pfam" id="PF07002">
    <property type="entry name" value="Copine"/>
    <property type="match status" value="1"/>
</dbReference>
<reference evidence="4 5" key="1">
    <citation type="journal article" date="2024" name="G3 (Bethesda)">
        <title>Genome assembly of Hibiscus sabdariffa L. provides insights into metabolisms of medicinal natural products.</title>
        <authorList>
            <person name="Kim T."/>
        </authorList>
    </citation>
    <scope>NUCLEOTIDE SEQUENCE [LARGE SCALE GENOMIC DNA]</scope>
    <source>
        <strain evidence="4">TK-2024</strain>
        <tissue evidence="4">Old leaves</tissue>
    </source>
</reference>
<organism evidence="4 5">
    <name type="scientific">Hibiscus sabdariffa</name>
    <name type="common">roselle</name>
    <dbReference type="NCBI Taxonomy" id="183260"/>
    <lineage>
        <taxon>Eukaryota</taxon>
        <taxon>Viridiplantae</taxon>
        <taxon>Streptophyta</taxon>
        <taxon>Embryophyta</taxon>
        <taxon>Tracheophyta</taxon>
        <taxon>Spermatophyta</taxon>
        <taxon>Magnoliopsida</taxon>
        <taxon>eudicotyledons</taxon>
        <taxon>Gunneridae</taxon>
        <taxon>Pentapetalae</taxon>
        <taxon>rosids</taxon>
        <taxon>malvids</taxon>
        <taxon>Malvales</taxon>
        <taxon>Malvaceae</taxon>
        <taxon>Malvoideae</taxon>
        <taxon>Hibiscus</taxon>
    </lineage>
</organism>
<dbReference type="PROSITE" id="PS50089">
    <property type="entry name" value="ZF_RING_2"/>
    <property type="match status" value="1"/>
</dbReference>
<dbReference type="Proteomes" id="UP001396334">
    <property type="component" value="Unassembled WGS sequence"/>
</dbReference>
<dbReference type="PANTHER" id="PTHR45751">
    <property type="entry name" value="COPINE FAMILY PROTEIN 1"/>
    <property type="match status" value="1"/>
</dbReference>
<accession>A0ABR2SR58</accession>
<keyword evidence="5" id="KW-1185">Reference proteome</keyword>
<name>A0ABR2SR58_9ROSI</name>
<dbReference type="InterPro" id="IPR010734">
    <property type="entry name" value="Copine_C"/>
</dbReference>
<sequence>MGSKISKGYSRRRSRTSRSCGTASLSPYGYGYPTPQHPSYGLSPLHNYRSQMPRHVHKTVERRYSRIADNYQTLDHVTAALAQAGLESSNLIVGINFTKSNEWTGAMSFNCRSLHQIGKDQNPYEQAISIIGQSLSAFDEDNLIPLLWIWRWKRDFAKDSRRCSHDTEKSFLNFDSQDQHLLHPSLKWRRLLSRKVVTRSVDTQHVGVGDGPWDMMRKFDDNIPARAFDNFQFVNFTEIMSKMMIPSRKQAEFALSALMEIPSQCKATIVLGLLGRKKGNTSESFALPPPIYGPSSFYTPSPYSGYHTAATSATAPSSAPFYDHQVHHSDDNNMVVYYVDSSVCPICISNPKDMAFGCGHQTCCDCGEDLQLCPICRTTIQTRIRRLY</sequence>
<dbReference type="PANTHER" id="PTHR45751:SF30">
    <property type="entry name" value="E3 UBIQUITIN-PROTEIN LIGASE RGLG5"/>
    <property type="match status" value="1"/>
</dbReference>
<gene>
    <name evidence="4" type="ORF">V6N11_067571</name>
</gene>
<dbReference type="InterPro" id="IPR013083">
    <property type="entry name" value="Znf_RING/FYVE/PHD"/>
</dbReference>
<keyword evidence="1" id="KW-0862">Zinc</keyword>
<dbReference type="InterPro" id="IPR001841">
    <property type="entry name" value="Znf_RING"/>
</dbReference>